<protein>
    <submittedName>
        <fullName evidence="5">Mannitol dehydrogenase family protein</fullName>
    </submittedName>
</protein>
<dbReference type="InterPro" id="IPR036291">
    <property type="entry name" value="NAD(P)-bd_dom_sf"/>
</dbReference>
<keyword evidence="1" id="KW-0560">Oxidoreductase</keyword>
<dbReference type="Pfam" id="PF01232">
    <property type="entry name" value="Mannitol_dh"/>
    <property type="match status" value="1"/>
</dbReference>
<dbReference type="GO" id="GO:0008926">
    <property type="term" value="F:mannitol-1-phosphate 5-dehydrogenase activity"/>
    <property type="evidence" value="ECO:0007669"/>
    <property type="project" value="UniProtKB-EC"/>
</dbReference>
<sequence length="543" mass="60209">MLYLNDDTLNEPGSLLEAGIAIPAFDREKVAEQTYRHPVWIHFGAGNLFRCFHAALQQQLLNTKVADAGIVVVETYDDEVIETVYRSTNNLSLAVVMKANGEIEKELIASVTESYFYPDPASTLRVREIFANPSLQMATVTITEKGYNLKNPDGTLSAVVRHDIEQGPAQAQHAMSVMAALLFERYKNGAYPIAMVSTDNFSRNGTKLGDAIREVATQWKTKNFVDQGFIDYLADPKSVSFPWSMIDRITPGPSVDVAEKLRVSGFGDIDILKSQKHSITAPFVNTEEVHYLVIEDDFPNGRPALEDAGVYFTDRNTVNKVERMKVCTCLNPLHTAMAVFGCLLGYESIAEETQDPEISGLIRQIGYIEGLPVVTNPGIIDPKSFLDEVMNKRLPNPRIPDTPQRIASDTSQKVGIRFGETIKLYQESGQAGDLQFIPLAIAGWCRYLLGVDDQGEEFELSPDPMDEFLHEYVAEIVFGDPTTVAGRLRPILSNTDIFGIDLYEANLGQKIEGFVEEMVAGPNAVRSTLQKYLKLSGEDTSCK</sequence>
<comment type="caution">
    <text evidence="5">The sequence shown here is derived from an EMBL/GenBank/DDBJ whole genome shotgun (WGS) entry which is preliminary data.</text>
</comment>
<dbReference type="SUPFAM" id="SSF51735">
    <property type="entry name" value="NAD(P)-binding Rossmann-fold domains"/>
    <property type="match status" value="1"/>
</dbReference>
<comment type="catalytic activity">
    <reaction evidence="2">
        <text>D-mannitol 1-phosphate + NAD(+) = beta-D-fructose 6-phosphate + NADH + H(+)</text>
        <dbReference type="Rhea" id="RHEA:19661"/>
        <dbReference type="ChEBI" id="CHEBI:15378"/>
        <dbReference type="ChEBI" id="CHEBI:57540"/>
        <dbReference type="ChEBI" id="CHEBI:57634"/>
        <dbReference type="ChEBI" id="CHEBI:57945"/>
        <dbReference type="ChEBI" id="CHEBI:61381"/>
        <dbReference type="EC" id="1.1.1.17"/>
    </reaction>
</comment>
<feature type="domain" description="Mannitol dehydrogenase C-terminal" evidence="4">
    <location>
        <begin position="318"/>
        <end position="515"/>
    </location>
</feature>
<gene>
    <name evidence="5" type="ORF">C3B59_17020</name>
</gene>
<dbReference type="Proteomes" id="UP000237104">
    <property type="component" value="Unassembled WGS sequence"/>
</dbReference>
<evidence type="ECO:0000256" key="2">
    <source>
        <dbReference type="ARBA" id="ARBA00048615"/>
    </source>
</evidence>
<dbReference type="Gene3D" id="1.10.1040.10">
    <property type="entry name" value="N-(1-d-carboxylethyl)-l-norvaline Dehydrogenase, domain 2"/>
    <property type="match status" value="1"/>
</dbReference>
<organism evidence="5 6">
    <name type="scientific">Cryobacterium zongtaii</name>
    <dbReference type="NCBI Taxonomy" id="1259217"/>
    <lineage>
        <taxon>Bacteria</taxon>
        <taxon>Bacillati</taxon>
        <taxon>Actinomycetota</taxon>
        <taxon>Actinomycetes</taxon>
        <taxon>Micrococcales</taxon>
        <taxon>Microbacteriaceae</taxon>
        <taxon>Cryobacterium</taxon>
    </lineage>
</organism>
<dbReference type="AlphaFoldDB" id="A0A2S3Z5W7"/>
<dbReference type="OrthoDB" id="271711at2"/>
<dbReference type="PANTHER" id="PTHR43362:SF1">
    <property type="entry name" value="MANNITOL DEHYDROGENASE 2-RELATED"/>
    <property type="match status" value="1"/>
</dbReference>
<dbReference type="PANTHER" id="PTHR43362">
    <property type="entry name" value="MANNITOL DEHYDROGENASE DSF1-RELATED"/>
    <property type="match status" value="1"/>
</dbReference>
<dbReference type="InterPro" id="IPR013131">
    <property type="entry name" value="Mannitol_DH_N"/>
</dbReference>
<dbReference type="RefSeq" id="WP_103432385.1">
    <property type="nucleotide sequence ID" value="NZ_PPXF01000065.1"/>
</dbReference>
<dbReference type="InterPro" id="IPR013118">
    <property type="entry name" value="Mannitol_DH_C"/>
</dbReference>
<dbReference type="EMBL" id="PPXF01000065">
    <property type="protein sequence ID" value="POH59599.1"/>
    <property type="molecule type" value="Genomic_DNA"/>
</dbReference>
<accession>A0A2S3Z5W7</accession>
<evidence type="ECO:0000256" key="1">
    <source>
        <dbReference type="ARBA" id="ARBA00023002"/>
    </source>
</evidence>
<dbReference type="Gene3D" id="3.40.50.720">
    <property type="entry name" value="NAD(P)-binding Rossmann-like Domain"/>
    <property type="match status" value="1"/>
</dbReference>
<dbReference type="InterPro" id="IPR050988">
    <property type="entry name" value="Mannitol_DH/Oxidoreductase"/>
</dbReference>
<name>A0A2S3Z5W7_9MICO</name>
<dbReference type="InterPro" id="IPR013328">
    <property type="entry name" value="6PGD_dom2"/>
</dbReference>
<feature type="domain" description="Mannitol dehydrogenase N-terminal" evidence="3">
    <location>
        <begin position="41"/>
        <end position="306"/>
    </location>
</feature>
<dbReference type="InterPro" id="IPR008927">
    <property type="entry name" value="6-PGluconate_DH-like_C_sf"/>
</dbReference>
<evidence type="ECO:0000259" key="4">
    <source>
        <dbReference type="Pfam" id="PF08125"/>
    </source>
</evidence>
<evidence type="ECO:0000259" key="3">
    <source>
        <dbReference type="Pfam" id="PF01232"/>
    </source>
</evidence>
<evidence type="ECO:0000313" key="5">
    <source>
        <dbReference type="EMBL" id="POH59599.1"/>
    </source>
</evidence>
<dbReference type="SUPFAM" id="SSF48179">
    <property type="entry name" value="6-phosphogluconate dehydrogenase C-terminal domain-like"/>
    <property type="match status" value="1"/>
</dbReference>
<proteinExistence type="predicted"/>
<dbReference type="Pfam" id="PF08125">
    <property type="entry name" value="Mannitol_dh_C"/>
    <property type="match status" value="1"/>
</dbReference>
<evidence type="ECO:0000313" key="6">
    <source>
        <dbReference type="Proteomes" id="UP000237104"/>
    </source>
</evidence>
<reference evidence="5 6" key="1">
    <citation type="submission" date="2018-01" db="EMBL/GenBank/DDBJ databases">
        <title>Cryobacterium sp. nov., from glaciers in China.</title>
        <authorList>
            <person name="Liu Q."/>
            <person name="Xin Y.-H."/>
        </authorList>
    </citation>
    <scope>NUCLEOTIDE SEQUENCE [LARGE SCALE GENOMIC DNA]</scope>
    <source>
        <strain evidence="5 6">TMB1-8</strain>
    </source>
</reference>